<dbReference type="Gene3D" id="1.10.472.10">
    <property type="entry name" value="Cyclin-like"/>
    <property type="match status" value="2"/>
</dbReference>
<evidence type="ECO:0000256" key="1">
    <source>
        <dbReference type="ARBA" id="ARBA00022618"/>
    </source>
</evidence>
<dbReference type="SUPFAM" id="SSF47954">
    <property type="entry name" value="Cyclin-like"/>
    <property type="match status" value="2"/>
</dbReference>
<comment type="caution">
    <text evidence="7">The sequence shown here is derived from an EMBL/GenBank/DDBJ whole genome shotgun (WGS) entry which is preliminary data.</text>
</comment>
<evidence type="ECO:0000256" key="2">
    <source>
        <dbReference type="ARBA" id="ARBA00023127"/>
    </source>
</evidence>
<comment type="similarity">
    <text evidence="4">Belongs to the cyclin family.</text>
</comment>
<feature type="domain" description="Cyclin-like" evidence="5">
    <location>
        <begin position="101"/>
        <end position="189"/>
    </location>
</feature>
<accession>A0ABD1SFX5</accession>
<name>A0ABD1SFX5_9LAMI</name>
<reference evidence="8" key="1">
    <citation type="submission" date="2024-07" db="EMBL/GenBank/DDBJ databases">
        <title>Two chromosome-level genome assemblies of Korean endemic species Abeliophyllum distichum and Forsythia ovata (Oleaceae).</title>
        <authorList>
            <person name="Jang H."/>
        </authorList>
    </citation>
    <scope>NUCLEOTIDE SEQUENCE [LARGE SCALE GENOMIC DNA]</scope>
</reference>
<evidence type="ECO:0000313" key="8">
    <source>
        <dbReference type="Proteomes" id="UP001604336"/>
    </source>
</evidence>
<dbReference type="Pfam" id="PF00134">
    <property type="entry name" value="Cyclin_N"/>
    <property type="match status" value="1"/>
</dbReference>
<dbReference type="InterPro" id="IPR006671">
    <property type="entry name" value="Cyclin_N"/>
</dbReference>
<organism evidence="7 8">
    <name type="scientific">Abeliophyllum distichum</name>
    <dbReference type="NCBI Taxonomy" id="126358"/>
    <lineage>
        <taxon>Eukaryota</taxon>
        <taxon>Viridiplantae</taxon>
        <taxon>Streptophyta</taxon>
        <taxon>Embryophyta</taxon>
        <taxon>Tracheophyta</taxon>
        <taxon>Spermatophyta</taxon>
        <taxon>Magnoliopsida</taxon>
        <taxon>eudicotyledons</taxon>
        <taxon>Gunneridae</taxon>
        <taxon>Pentapetalae</taxon>
        <taxon>asterids</taxon>
        <taxon>lamiids</taxon>
        <taxon>Lamiales</taxon>
        <taxon>Oleaceae</taxon>
        <taxon>Forsythieae</taxon>
        <taxon>Abeliophyllum</taxon>
    </lineage>
</organism>
<evidence type="ECO:0000313" key="7">
    <source>
        <dbReference type="EMBL" id="KAL2499637.1"/>
    </source>
</evidence>
<keyword evidence="2 4" id="KW-0195">Cyclin</keyword>
<dbReference type="FunFam" id="1.10.472.10:FF:000074">
    <property type="entry name" value="D3-type cyclin"/>
    <property type="match status" value="1"/>
</dbReference>
<keyword evidence="1" id="KW-0132">Cell division</keyword>
<dbReference type="CDD" id="cd20543">
    <property type="entry name" value="CYCLIN_AtCycD-like_rpt1"/>
    <property type="match status" value="1"/>
</dbReference>
<dbReference type="InterPro" id="IPR013763">
    <property type="entry name" value="Cyclin-like_dom"/>
</dbReference>
<dbReference type="CDD" id="cd20544">
    <property type="entry name" value="CYCLIN_AtCycD-like_rpt2"/>
    <property type="match status" value="1"/>
</dbReference>
<dbReference type="Pfam" id="PF02984">
    <property type="entry name" value="Cyclin_C"/>
    <property type="match status" value="1"/>
</dbReference>
<dbReference type="EMBL" id="JBFOLK010000007">
    <property type="protein sequence ID" value="KAL2499637.1"/>
    <property type="molecule type" value="Genomic_DNA"/>
</dbReference>
<evidence type="ECO:0000259" key="6">
    <source>
        <dbReference type="SMART" id="SM01332"/>
    </source>
</evidence>
<keyword evidence="8" id="KW-1185">Reference proteome</keyword>
<evidence type="ECO:0000259" key="5">
    <source>
        <dbReference type="SMART" id="SM00385"/>
    </source>
</evidence>
<dbReference type="Proteomes" id="UP001604336">
    <property type="component" value="Unassembled WGS sequence"/>
</dbReference>
<proteinExistence type="inferred from homology"/>
<evidence type="ECO:0000256" key="4">
    <source>
        <dbReference type="RuleBase" id="RU000383"/>
    </source>
</evidence>
<dbReference type="InterPro" id="IPR004367">
    <property type="entry name" value="Cyclin_C-dom"/>
</dbReference>
<gene>
    <name evidence="7" type="ORF">Adt_25187</name>
</gene>
<evidence type="ECO:0000256" key="3">
    <source>
        <dbReference type="ARBA" id="ARBA00023306"/>
    </source>
</evidence>
<sequence>MVSHFQEQESLVQNPIFDALYCEEERFDEVLEGGFDFQSPEIEDSNEIHKKHLVFLFEHDRFWEDDELVTLLSKEKNQAHLSCNEINSDGSLIMARKEAIKWMLKVIAHYGFTAMTAVLSSNYYDRFITSLCFQKDKPWMSQLAAVACLSLAAKVEETQVPLLLDLQVEESKYVFEAKTIQRMELLVLSTLNWKMNPVTPISFFDHSLRRFGLMTNLQWKFMRTCESFLLSIITDHRLVHYLPSVIAGATMIYAIREIEPCNAMKYENQLMNALRISEESIHECCKLIREVMDGDENKPCLKRKHEFVPSSPHCVIDAYFSSDSSRDSWVISSPVSSSPEPLFKRSRARDQHMRLAPLSSVSVGVGSTPH</sequence>
<protein>
    <submittedName>
        <fullName evidence="7">Cyclin-D3-2</fullName>
    </submittedName>
</protein>
<dbReference type="InterPro" id="IPR036915">
    <property type="entry name" value="Cyclin-like_sf"/>
</dbReference>
<keyword evidence="3" id="KW-0131">Cell cycle</keyword>
<feature type="domain" description="Cyclin C-terminal" evidence="6">
    <location>
        <begin position="198"/>
        <end position="323"/>
    </location>
</feature>
<dbReference type="GO" id="GO:0051301">
    <property type="term" value="P:cell division"/>
    <property type="evidence" value="ECO:0007669"/>
    <property type="project" value="UniProtKB-KW"/>
</dbReference>
<dbReference type="SMART" id="SM01332">
    <property type="entry name" value="Cyclin_C"/>
    <property type="match status" value="1"/>
</dbReference>
<dbReference type="InterPro" id="IPR039361">
    <property type="entry name" value="Cyclin"/>
</dbReference>
<dbReference type="SMART" id="SM00385">
    <property type="entry name" value="CYCLIN"/>
    <property type="match status" value="1"/>
</dbReference>
<dbReference type="AlphaFoldDB" id="A0ABD1SFX5"/>
<dbReference type="PANTHER" id="PTHR10177">
    <property type="entry name" value="CYCLINS"/>
    <property type="match status" value="1"/>
</dbReference>